<protein>
    <recommendedName>
        <fullName evidence="1">Cupin type-2 domain-containing protein</fullName>
    </recommendedName>
</protein>
<dbReference type="SUPFAM" id="SSF51182">
    <property type="entry name" value="RmlC-like cupins"/>
    <property type="match status" value="1"/>
</dbReference>
<gene>
    <name evidence="2" type="ORF">KSF_048920</name>
</gene>
<dbReference type="InterPro" id="IPR025499">
    <property type="entry name" value="KdgF"/>
</dbReference>
<organism evidence="2 3">
    <name type="scientific">Reticulibacter mediterranei</name>
    <dbReference type="NCBI Taxonomy" id="2778369"/>
    <lineage>
        <taxon>Bacteria</taxon>
        <taxon>Bacillati</taxon>
        <taxon>Chloroflexota</taxon>
        <taxon>Ktedonobacteria</taxon>
        <taxon>Ktedonobacterales</taxon>
        <taxon>Reticulibacteraceae</taxon>
        <taxon>Reticulibacter</taxon>
    </lineage>
</organism>
<dbReference type="InterPro" id="IPR011051">
    <property type="entry name" value="RmlC_Cupin_sf"/>
</dbReference>
<dbReference type="InterPro" id="IPR014710">
    <property type="entry name" value="RmlC-like_jellyroll"/>
</dbReference>
<dbReference type="CDD" id="cd02238">
    <property type="entry name" value="cupin_KdgF"/>
    <property type="match status" value="1"/>
</dbReference>
<feature type="domain" description="Cupin type-2" evidence="1">
    <location>
        <begin position="35"/>
        <end position="98"/>
    </location>
</feature>
<dbReference type="EMBL" id="BNJK01000001">
    <property type="protein sequence ID" value="GHO94844.1"/>
    <property type="molecule type" value="Genomic_DNA"/>
</dbReference>
<name>A0A8J3IG53_9CHLR</name>
<dbReference type="InterPro" id="IPR052535">
    <property type="entry name" value="Bacilysin_H2HPP_isomerase"/>
</dbReference>
<dbReference type="PIRSF" id="PIRSF029883">
    <property type="entry name" value="KdgF"/>
    <property type="match status" value="1"/>
</dbReference>
<proteinExistence type="predicted"/>
<comment type="caution">
    <text evidence="2">The sequence shown here is derived from an EMBL/GenBank/DDBJ whole genome shotgun (WGS) entry which is preliminary data.</text>
</comment>
<dbReference type="Proteomes" id="UP000597444">
    <property type="component" value="Unassembled WGS sequence"/>
</dbReference>
<dbReference type="RefSeq" id="WP_220205556.1">
    <property type="nucleotide sequence ID" value="NZ_BNJK01000001.1"/>
</dbReference>
<accession>A0A8J3IG53</accession>
<dbReference type="PANTHER" id="PTHR40112:SF1">
    <property type="entry name" value="H2HPP ISOMERASE"/>
    <property type="match status" value="1"/>
</dbReference>
<dbReference type="Gene3D" id="2.60.120.10">
    <property type="entry name" value="Jelly Rolls"/>
    <property type="match status" value="1"/>
</dbReference>
<evidence type="ECO:0000313" key="3">
    <source>
        <dbReference type="Proteomes" id="UP000597444"/>
    </source>
</evidence>
<dbReference type="AlphaFoldDB" id="A0A8J3IG53"/>
<keyword evidence="3" id="KW-1185">Reference proteome</keyword>
<dbReference type="Pfam" id="PF07883">
    <property type="entry name" value="Cupin_2"/>
    <property type="match status" value="1"/>
</dbReference>
<reference evidence="2" key="1">
    <citation type="submission" date="2020-10" db="EMBL/GenBank/DDBJ databases">
        <title>Taxonomic study of unclassified bacteria belonging to the class Ktedonobacteria.</title>
        <authorList>
            <person name="Yabe S."/>
            <person name="Wang C.M."/>
            <person name="Zheng Y."/>
            <person name="Sakai Y."/>
            <person name="Cavaletti L."/>
            <person name="Monciardini P."/>
            <person name="Donadio S."/>
        </authorList>
    </citation>
    <scope>NUCLEOTIDE SEQUENCE</scope>
    <source>
        <strain evidence="2">ID150040</strain>
    </source>
</reference>
<sequence>MKTISLSSQNTVETAPGVQMQGFAGEQLMVTHLFFEAGAGPAAHSHPHEQMTIIVSGEAEFTLGEERTVLKAGDLISIPSNVVHRAVALTAVEMYDIFTPTRADLIEKLGL</sequence>
<evidence type="ECO:0000313" key="2">
    <source>
        <dbReference type="EMBL" id="GHO94844.1"/>
    </source>
</evidence>
<dbReference type="InterPro" id="IPR013096">
    <property type="entry name" value="Cupin_2"/>
</dbReference>
<dbReference type="PANTHER" id="PTHR40112">
    <property type="entry name" value="H2HPP ISOMERASE"/>
    <property type="match status" value="1"/>
</dbReference>
<evidence type="ECO:0000259" key="1">
    <source>
        <dbReference type="Pfam" id="PF07883"/>
    </source>
</evidence>